<sequence>MVKPLTFKGDKPKKSSKKRKLDTDDTPTLSSDQNSTQPSEDDTWTTAPSANSLSGPTLIVLPTTPPTALATDANGSIFAAELENLIDGHPGTAEPHDVRTVWVVGKIPGAVGSAGMSSAAKKARLEASRGGKPAKEQDEDTGVELCFKSCYGNYLGVDGSGKVKATNVAVGKGETFKVYDMMKLKPDEKVDRKNPDPRFVIQTSISPTSTTSSPEDDSGKPSQIIRPFNMIPTTSSSTPPPSQNYLTITQSTSSSPMVSIQTHTSPPPTTNLILRLQTRFLHPSTTTNTNTSGSIYNPPTTSSASTNPRISRSELEKEVGRNLTDEEVKKLKKAYKRGELREEMLNIRVKGGRDKFAF</sequence>
<evidence type="ECO:0000256" key="1">
    <source>
        <dbReference type="ARBA" id="ARBA00004604"/>
    </source>
</evidence>
<evidence type="ECO:0000256" key="4">
    <source>
        <dbReference type="SAM" id="MobiDB-lite"/>
    </source>
</evidence>
<dbReference type="GO" id="GO:0005730">
    <property type="term" value="C:nucleolus"/>
    <property type="evidence" value="ECO:0007669"/>
    <property type="project" value="UniProtKB-SubCell"/>
</dbReference>
<reference evidence="5 6" key="1">
    <citation type="submission" date="2015-05" db="EMBL/GenBank/DDBJ databases">
        <title>Distinctive expansion of gene families associated with plant cell wall degradation and secondary metabolism in the genomes of grapevine trunk pathogens.</title>
        <authorList>
            <person name="Lawrence D.P."/>
            <person name="Travadon R."/>
            <person name="Rolshausen P.E."/>
            <person name="Baumgartner K."/>
        </authorList>
    </citation>
    <scope>NUCLEOTIDE SEQUENCE [LARGE SCALE GENOMIC DNA]</scope>
    <source>
        <strain evidence="5">UCRPC4</strain>
    </source>
</reference>
<evidence type="ECO:0000313" key="5">
    <source>
        <dbReference type="EMBL" id="KKY22778.1"/>
    </source>
</evidence>
<dbReference type="GO" id="GO:0071013">
    <property type="term" value="C:catalytic step 2 spliceosome"/>
    <property type="evidence" value="ECO:0007669"/>
    <property type="project" value="TreeGrafter"/>
</dbReference>
<dbReference type="OrthoDB" id="5539371at2759"/>
<comment type="subcellular location">
    <subcellularLocation>
        <location evidence="1">Nucleus</location>
        <location evidence="1">Nucleolus</location>
    </subcellularLocation>
</comment>
<dbReference type="PANTHER" id="PTHR12928">
    <property type="entry name" value="FRG1 PROTEIN"/>
    <property type="match status" value="1"/>
</dbReference>
<reference evidence="5 6" key="2">
    <citation type="submission" date="2015-05" db="EMBL/GenBank/DDBJ databases">
        <authorList>
            <person name="Morales-Cruz A."/>
            <person name="Amrine K.C."/>
            <person name="Cantu D."/>
        </authorList>
    </citation>
    <scope>NUCLEOTIDE SEQUENCE [LARGE SCALE GENOMIC DNA]</scope>
    <source>
        <strain evidence="5">UCRPC4</strain>
    </source>
</reference>
<feature type="compositionally biased region" description="Polar residues" evidence="4">
    <location>
        <begin position="243"/>
        <end position="264"/>
    </location>
</feature>
<feature type="region of interest" description="Disordered" evidence="4">
    <location>
        <begin position="188"/>
        <end position="270"/>
    </location>
</feature>
<dbReference type="AlphaFoldDB" id="A0A0G2GGN2"/>
<feature type="compositionally biased region" description="Polar residues" evidence="4">
    <location>
        <begin position="293"/>
        <end position="310"/>
    </location>
</feature>
<keyword evidence="3" id="KW-0539">Nucleus</keyword>
<dbReference type="InterPro" id="IPR008999">
    <property type="entry name" value="Actin-crosslinking"/>
</dbReference>
<accession>A0A0G2GGN2</accession>
<dbReference type="PANTHER" id="PTHR12928:SF0">
    <property type="entry name" value="FSHD REGION GENE 1"/>
    <property type="match status" value="1"/>
</dbReference>
<gene>
    <name evidence="5" type="ORF">UCRPC4_g03104</name>
</gene>
<dbReference type="Gene3D" id="2.80.10.50">
    <property type="match status" value="1"/>
</dbReference>
<dbReference type="InterPro" id="IPR010414">
    <property type="entry name" value="FRG1"/>
</dbReference>
<feature type="region of interest" description="Disordered" evidence="4">
    <location>
        <begin position="284"/>
        <end position="318"/>
    </location>
</feature>
<keyword evidence="6" id="KW-1185">Reference proteome</keyword>
<evidence type="ECO:0000256" key="3">
    <source>
        <dbReference type="ARBA" id="ARBA00023242"/>
    </source>
</evidence>
<feature type="compositionally biased region" description="Polar residues" evidence="4">
    <location>
        <begin position="33"/>
        <end position="55"/>
    </location>
</feature>
<dbReference type="Proteomes" id="UP000053317">
    <property type="component" value="Unassembled WGS sequence"/>
</dbReference>
<dbReference type="EMBL" id="LCWF01000073">
    <property type="protein sequence ID" value="KKY22778.1"/>
    <property type="molecule type" value="Genomic_DNA"/>
</dbReference>
<comment type="similarity">
    <text evidence="2">Belongs to the FRG1 family.</text>
</comment>
<evidence type="ECO:0000313" key="6">
    <source>
        <dbReference type="Proteomes" id="UP000053317"/>
    </source>
</evidence>
<dbReference type="GO" id="GO:0051015">
    <property type="term" value="F:actin filament binding"/>
    <property type="evidence" value="ECO:0007669"/>
    <property type="project" value="TreeGrafter"/>
</dbReference>
<protein>
    <submittedName>
        <fullName evidence="5">Putative frg1-like family protein</fullName>
    </submittedName>
</protein>
<organism evidence="5 6">
    <name type="scientific">Phaeomoniella chlamydospora</name>
    <name type="common">Phaeoacremonium chlamydosporum</name>
    <dbReference type="NCBI Taxonomy" id="158046"/>
    <lineage>
        <taxon>Eukaryota</taxon>
        <taxon>Fungi</taxon>
        <taxon>Dikarya</taxon>
        <taxon>Ascomycota</taxon>
        <taxon>Pezizomycotina</taxon>
        <taxon>Eurotiomycetes</taxon>
        <taxon>Chaetothyriomycetidae</taxon>
        <taxon>Phaeomoniellales</taxon>
        <taxon>Phaeomoniellaceae</taxon>
        <taxon>Phaeomoniella</taxon>
    </lineage>
</organism>
<comment type="caution">
    <text evidence="5">The sequence shown here is derived from an EMBL/GenBank/DDBJ whole genome shotgun (WGS) entry which is preliminary data.</text>
</comment>
<proteinExistence type="inferred from homology"/>
<dbReference type="SUPFAM" id="SSF50405">
    <property type="entry name" value="Actin-crosslinking proteins"/>
    <property type="match status" value="1"/>
</dbReference>
<feature type="compositionally biased region" description="Low complexity" evidence="4">
    <location>
        <begin position="203"/>
        <end position="213"/>
    </location>
</feature>
<name>A0A0G2GGN2_PHACM</name>
<evidence type="ECO:0000256" key="2">
    <source>
        <dbReference type="ARBA" id="ARBA00010878"/>
    </source>
</evidence>
<feature type="region of interest" description="Disordered" evidence="4">
    <location>
        <begin position="1"/>
        <end position="59"/>
    </location>
</feature>